<keyword evidence="3" id="KW-0804">Transcription</keyword>
<dbReference type="GO" id="GO:0043565">
    <property type="term" value="F:sequence-specific DNA binding"/>
    <property type="evidence" value="ECO:0007669"/>
    <property type="project" value="InterPro"/>
</dbReference>
<dbReference type="STRING" id="394193.SAMN04489732_120162"/>
<dbReference type="InterPro" id="IPR050204">
    <property type="entry name" value="AraC_XylS_family_regulators"/>
</dbReference>
<dbReference type="InterPro" id="IPR018062">
    <property type="entry name" value="HTH_AraC-typ_CS"/>
</dbReference>
<sequence>MNSTGSTGELEVAKGKLVVRAAGRGAASGPAGIQLHLRCPVPRSVAEGGVRLTFSGCTLQLRPADRGQVLLTVAPAELSLTLAELRPLLRHPVDVDAPLRALVAGAVAHVVSAGPRLDPDGLARHLLGLAELVLRTALRLELDRTGALAVRRREALEFMRAHLPEPSLNADRVAEALFISRRRLYQLFDDGLGVTGRIKGLRVDRAKALLAGPDQAAPGIAEVARECGFTSAAHFSRAFRAATGASPREFRDR</sequence>
<evidence type="ECO:0000256" key="3">
    <source>
        <dbReference type="ARBA" id="ARBA00023163"/>
    </source>
</evidence>
<evidence type="ECO:0000313" key="6">
    <source>
        <dbReference type="Proteomes" id="UP000198582"/>
    </source>
</evidence>
<evidence type="ECO:0000313" key="5">
    <source>
        <dbReference type="EMBL" id="SEP52495.1"/>
    </source>
</evidence>
<reference evidence="5 6" key="1">
    <citation type="submission" date="2016-10" db="EMBL/GenBank/DDBJ databases">
        <authorList>
            <person name="de Groot N.N."/>
        </authorList>
    </citation>
    <scope>NUCLEOTIDE SEQUENCE [LARGE SCALE GENOMIC DNA]</scope>
    <source>
        <strain evidence="5 6">DSM 44993</strain>
    </source>
</reference>
<dbReference type="EMBL" id="FOEF01000020">
    <property type="protein sequence ID" value="SEP52495.1"/>
    <property type="molecule type" value="Genomic_DNA"/>
</dbReference>
<gene>
    <name evidence="5" type="ORF">SAMN04489732_120162</name>
</gene>
<organism evidence="5 6">
    <name type="scientific">Amycolatopsis saalfeldensis</name>
    <dbReference type="NCBI Taxonomy" id="394193"/>
    <lineage>
        <taxon>Bacteria</taxon>
        <taxon>Bacillati</taxon>
        <taxon>Actinomycetota</taxon>
        <taxon>Actinomycetes</taxon>
        <taxon>Pseudonocardiales</taxon>
        <taxon>Pseudonocardiaceae</taxon>
        <taxon>Amycolatopsis</taxon>
    </lineage>
</organism>
<dbReference type="PANTHER" id="PTHR46796">
    <property type="entry name" value="HTH-TYPE TRANSCRIPTIONAL ACTIVATOR RHAS-RELATED"/>
    <property type="match status" value="1"/>
</dbReference>
<evidence type="ECO:0000259" key="4">
    <source>
        <dbReference type="PROSITE" id="PS01124"/>
    </source>
</evidence>
<dbReference type="PRINTS" id="PR00032">
    <property type="entry name" value="HTHARAC"/>
</dbReference>
<evidence type="ECO:0000256" key="2">
    <source>
        <dbReference type="ARBA" id="ARBA00023125"/>
    </source>
</evidence>
<dbReference type="GO" id="GO:0003700">
    <property type="term" value="F:DNA-binding transcription factor activity"/>
    <property type="evidence" value="ECO:0007669"/>
    <property type="project" value="InterPro"/>
</dbReference>
<dbReference type="PROSITE" id="PS00041">
    <property type="entry name" value="HTH_ARAC_FAMILY_1"/>
    <property type="match status" value="1"/>
</dbReference>
<dbReference type="InterPro" id="IPR020449">
    <property type="entry name" value="Tscrpt_reg_AraC-type_HTH"/>
</dbReference>
<name>A0A1H8YK01_9PSEU</name>
<keyword evidence="6" id="KW-1185">Reference proteome</keyword>
<dbReference type="SUPFAM" id="SSF46689">
    <property type="entry name" value="Homeodomain-like"/>
    <property type="match status" value="1"/>
</dbReference>
<proteinExistence type="predicted"/>
<accession>A0A1H8YK01</accession>
<protein>
    <submittedName>
        <fullName evidence="5">AraC-type DNA-binding protein</fullName>
    </submittedName>
</protein>
<dbReference type="Gene3D" id="1.10.10.60">
    <property type="entry name" value="Homeodomain-like"/>
    <property type="match status" value="1"/>
</dbReference>
<dbReference type="InterPro" id="IPR009057">
    <property type="entry name" value="Homeodomain-like_sf"/>
</dbReference>
<evidence type="ECO:0000256" key="1">
    <source>
        <dbReference type="ARBA" id="ARBA00023015"/>
    </source>
</evidence>
<feature type="domain" description="HTH araC/xylS-type" evidence="4">
    <location>
        <begin position="153"/>
        <end position="253"/>
    </location>
</feature>
<keyword evidence="1" id="KW-0805">Transcription regulation</keyword>
<keyword evidence="2 5" id="KW-0238">DNA-binding</keyword>
<dbReference type="SMART" id="SM00342">
    <property type="entry name" value="HTH_ARAC"/>
    <property type="match status" value="1"/>
</dbReference>
<dbReference type="Pfam" id="PF12833">
    <property type="entry name" value="HTH_18"/>
    <property type="match status" value="1"/>
</dbReference>
<dbReference type="PANTHER" id="PTHR46796:SF6">
    <property type="entry name" value="ARAC SUBFAMILY"/>
    <property type="match status" value="1"/>
</dbReference>
<dbReference type="Proteomes" id="UP000198582">
    <property type="component" value="Unassembled WGS sequence"/>
</dbReference>
<dbReference type="PROSITE" id="PS01124">
    <property type="entry name" value="HTH_ARAC_FAMILY_2"/>
    <property type="match status" value="1"/>
</dbReference>
<dbReference type="InterPro" id="IPR018060">
    <property type="entry name" value="HTH_AraC"/>
</dbReference>
<dbReference type="AlphaFoldDB" id="A0A1H8YK01"/>
<dbReference type="RefSeq" id="WP_245787661.1">
    <property type="nucleotide sequence ID" value="NZ_FOEF01000020.1"/>
</dbReference>